<dbReference type="PROSITE" id="PS00393">
    <property type="entry name" value="PEPCASE_2"/>
    <property type="match status" value="1"/>
</dbReference>
<dbReference type="InterPro" id="IPR021135">
    <property type="entry name" value="PEP_COase"/>
</dbReference>
<comment type="function">
    <text evidence="2 10">Forms oxaloacetate, a four-carbon dicarboxylic acid source for the tricarboxylic acid cycle.</text>
</comment>
<dbReference type="InterPro" id="IPR018129">
    <property type="entry name" value="PEP_COase_Lys_AS"/>
</dbReference>
<dbReference type="EC" id="4.1.1.31" evidence="4 10"/>
<dbReference type="NCBIfam" id="NF000584">
    <property type="entry name" value="PRK00009.1"/>
    <property type="match status" value="1"/>
</dbReference>
<dbReference type="InterPro" id="IPR015813">
    <property type="entry name" value="Pyrv/PenolPyrv_kinase-like_dom"/>
</dbReference>
<evidence type="ECO:0000256" key="11">
    <source>
        <dbReference type="PROSITE-ProRule" id="PRU10111"/>
    </source>
</evidence>
<dbReference type="SUPFAM" id="SSF51621">
    <property type="entry name" value="Phosphoenolpyruvate/pyruvate domain"/>
    <property type="match status" value="1"/>
</dbReference>
<evidence type="ECO:0000256" key="6">
    <source>
        <dbReference type="ARBA" id="ARBA00022842"/>
    </source>
</evidence>
<evidence type="ECO:0000256" key="3">
    <source>
        <dbReference type="ARBA" id="ARBA00008346"/>
    </source>
</evidence>
<reference evidence="13 14" key="1">
    <citation type="submission" date="2017-04" db="EMBL/GenBank/DDBJ databases">
        <authorList>
            <person name="Afonso C.L."/>
            <person name="Miller P.J."/>
            <person name="Scott M.A."/>
            <person name="Spackman E."/>
            <person name="Goraichik I."/>
            <person name="Dimitrov K.M."/>
            <person name="Suarez D.L."/>
            <person name="Swayne D.E."/>
        </authorList>
    </citation>
    <scope>NUCLEOTIDE SEQUENCE [LARGE SCALE GENOMIC DNA]</scope>
    <source>
        <strain evidence="13 14">USBA 355</strain>
    </source>
</reference>
<dbReference type="GO" id="GO:0008964">
    <property type="term" value="F:phosphoenolpyruvate carboxylase activity"/>
    <property type="evidence" value="ECO:0007669"/>
    <property type="project" value="UniProtKB-UniRule"/>
</dbReference>
<keyword evidence="14" id="KW-1185">Reference proteome</keyword>
<dbReference type="PANTHER" id="PTHR30523:SF6">
    <property type="entry name" value="PHOSPHOENOLPYRUVATE CARBOXYLASE"/>
    <property type="match status" value="1"/>
</dbReference>
<evidence type="ECO:0000256" key="7">
    <source>
        <dbReference type="ARBA" id="ARBA00023239"/>
    </source>
</evidence>
<dbReference type="HAMAP" id="MF_00595">
    <property type="entry name" value="PEPcase_type1"/>
    <property type="match status" value="1"/>
</dbReference>
<dbReference type="GO" id="GO:0000287">
    <property type="term" value="F:magnesium ion binding"/>
    <property type="evidence" value="ECO:0007669"/>
    <property type="project" value="UniProtKB-UniRule"/>
</dbReference>
<dbReference type="GO" id="GO:0005829">
    <property type="term" value="C:cytosol"/>
    <property type="evidence" value="ECO:0007669"/>
    <property type="project" value="TreeGrafter"/>
</dbReference>
<dbReference type="PANTHER" id="PTHR30523">
    <property type="entry name" value="PHOSPHOENOLPYRUVATE CARBOXYLASE"/>
    <property type="match status" value="1"/>
</dbReference>
<dbReference type="PROSITE" id="PS00781">
    <property type="entry name" value="PEPCASE_1"/>
    <property type="match status" value="1"/>
</dbReference>
<keyword evidence="13" id="KW-0670">Pyruvate</keyword>
<protein>
    <recommendedName>
        <fullName evidence="5 10">Phosphoenolpyruvate carboxylase</fullName>
        <shortName evidence="10">PEPC</shortName>
        <shortName evidence="10">PEPCase</shortName>
        <ecNumber evidence="4 10">4.1.1.31</ecNumber>
    </recommendedName>
</protein>
<evidence type="ECO:0000256" key="10">
    <source>
        <dbReference type="HAMAP-Rule" id="MF_00595"/>
    </source>
</evidence>
<name>A0A1Y6BCG0_9PROT</name>
<evidence type="ECO:0000313" key="13">
    <source>
        <dbReference type="EMBL" id="SME96643.1"/>
    </source>
</evidence>
<keyword evidence="8 10" id="KW-0120">Carbon dioxide fixation</keyword>
<keyword evidence="6 10" id="KW-0460">Magnesium</keyword>
<accession>A0A1Y6BCG0</accession>
<evidence type="ECO:0000313" key="14">
    <source>
        <dbReference type="Proteomes" id="UP000192917"/>
    </source>
</evidence>
<gene>
    <name evidence="10" type="primary">ppc</name>
    <name evidence="13" type="ORF">SAMN05428998_1028</name>
</gene>
<dbReference type="Pfam" id="PF00311">
    <property type="entry name" value="PEPcase"/>
    <property type="match status" value="1"/>
</dbReference>
<evidence type="ECO:0000256" key="12">
    <source>
        <dbReference type="PROSITE-ProRule" id="PRU10112"/>
    </source>
</evidence>
<dbReference type="RefSeq" id="WP_085121096.1">
    <property type="nucleotide sequence ID" value="NZ_FWZX01000002.1"/>
</dbReference>
<proteinExistence type="inferred from homology"/>
<dbReference type="Gene3D" id="1.20.1440.90">
    <property type="entry name" value="Phosphoenolpyruvate/pyruvate domain"/>
    <property type="match status" value="1"/>
</dbReference>
<dbReference type="Proteomes" id="UP000192917">
    <property type="component" value="Unassembled WGS sequence"/>
</dbReference>
<comment type="cofactor">
    <cofactor evidence="1 10">
        <name>Mg(2+)</name>
        <dbReference type="ChEBI" id="CHEBI:18420"/>
    </cofactor>
</comment>
<dbReference type="InterPro" id="IPR033129">
    <property type="entry name" value="PEPCASE_His_AS"/>
</dbReference>
<evidence type="ECO:0000256" key="1">
    <source>
        <dbReference type="ARBA" id="ARBA00001946"/>
    </source>
</evidence>
<dbReference type="GO" id="GO:0015977">
    <property type="term" value="P:carbon fixation"/>
    <property type="evidence" value="ECO:0007669"/>
    <property type="project" value="UniProtKB-UniRule"/>
</dbReference>
<dbReference type="GO" id="GO:0006099">
    <property type="term" value="P:tricarboxylic acid cycle"/>
    <property type="evidence" value="ECO:0007669"/>
    <property type="project" value="InterPro"/>
</dbReference>
<dbReference type="PRINTS" id="PR00150">
    <property type="entry name" value="PEPCARBXLASE"/>
</dbReference>
<feature type="active site" evidence="10 11">
    <location>
        <position position="151"/>
    </location>
</feature>
<dbReference type="InterPro" id="IPR022805">
    <property type="entry name" value="PEP_COase_bac/pln-type"/>
</dbReference>
<dbReference type="GO" id="GO:0006107">
    <property type="term" value="P:oxaloacetate metabolic process"/>
    <property type="evidence" value="ECO:0007669"/>
    <property type="project" value="UniProtKB-UniRule"/>
</dbReference>
<dbReference type="STRING" id="560819.SAMN05428998_1028"/>
<evidence type="ECO:0000256" key="5">
    <source>
        <dbReference type="ARBA" id="ARBA00022419"/>
    </source>
</evidence>
<comment type="catalytic activity">
    <reaction evidence="9 10">
        <text>oxaloacetate + phosphate = phosphoenolpyruvate + hydrogencarbonate</text>
        <dbReference type="Rhea" id="RHEA:28370"/>
        <dbReference type="ChEBI" id="CHEBI:16452"/>
        <dbReference type="ChEBI" id="CHEBI:17544"/>
        <dbReference type="ChEBI" id="CHEBI:43474"/>
        <dbReference type="ChEBI" id="CHEBI:58702"/>
        <dbReference type="EC" id="4.1.1.31"/>
    </reaction>
</comment>
<evidence type="ECO:0000256" key="8">
    <source>
        <dbReference type="ARBA" id="ARBA00023300"/>
    </source>
</evidence>
<comment type="subunit">
    <text evidence="10">Homotetramer.</text>
</comment>
<dbReference type="EMBL" id="FWZX01000002">
    <property type="protein sequence ID" value="SME96643.1"/>
    <property type="molecule type" value="Genomic_DNA"/>
</dbReference>
<evidence type="ECO:0000256" key="4">
    <source>
        <dbReference type="ARBA" id="ARBA00012305"/>
    </source>
</evidence>
<dbReference type="AlphaFoldDB" id="A0A1Y6BCG0"/>
<evidence type="ECO:0000256" key="9">
    <source>
        <dbReference type="ARBA" id="ARBA00048995"/>
    </source>
</evidence>
<feature type="active site" evidence="10 12">
    <location>
        <position position="584"/>
    </location>
</feature>
<organism evidence="13 14">
    <name type="scientific">Tistlia consotensis USBA 355</name>
    <dbReference type="NCBI Taxonomy" id="560819"/>
    <lineage>
        <taxon>Bacteria</taxon>
        <taxon>Pseudomonadati</taxon>
        <taxon>Pseudomonadota</taxon>
        <taxon>Alphaproteobacteria</taxon>
        <taxon>Rhodospirillales</taxon>
        <taxon>Rhodovibrionaceae</taxon>
        <taxon>Tistlia</taxon>
    </lineage>
</organism>
<evidence type="ECO:0000256" key="2">
    <source>
        <dbReference type="ARBA" id="ARBA00003670"/>
    </source>
</evidence>
<sequence length="926" mass="102296">MESENQSDGPEKDAPLRYDVRLLGRILGETIRAQEGEAVFETVERIRRTSVSFHRESREAARRELQAILSGLPTDEAIAVVRAYGYFSHLANIAEDQHHIRRTRAHAMTGAAPREGTMTRALERASRAGVPAARLQAFFDSALCSPVLTAHPTEVRRKSSIDRENEIARLLDERDRMQLTPEELTLNRKALRRAVLILWQTSILRGTRLRVLDEVANGLAHFDRTFLTQLPRFYAELEDQLGATDPAWQGVTVPSFLRIGSWIGGDRDGNPFVTAEVLREALRLQSGLALGFYLDELHRLGGELSLDDRLAEVSDALLALAERSPDRSPHRAHEPYRRAVTGLYARLAATARELDRLEAPRHAVGEAPPYAEAAELVADLDVVYGSLAANGLESVARGRLRRLRRAVDAFGFHLAPLDLRQNSDVHERVVAELLAAAGAEDDYLGLDEVGRVARLSAELETPRPLASPHLAYSELASGELATLGVAADIRRRYGRDAVRHTIISKTDDVSDILEAAALLKEVGLLQPREARLEVDIVPLFETIADLRRCGEVMERLFALPGYRRLLRSRGDVQEVMLGYSDSNKDGGYLTSIWELYKAQITLIEVFRRHGVGLRLFHGRGGSVGRGGGPSYQAILAQPAGAIQGSIRVTEQGEVIAAKYSNGEVGRRNLETLAAATLEATLLGPDETGGPAAPDPAWLAVMETLSASAFAAYRGLVYETEGFETYFRESTVIGEIASLNIGSRPSSRTKSSRIEDLRAIPWVFSWSQCRLMLPGWFGFGSAVEAWTAAHPEDGLATLRALYRDWPFFRSALSNMDMVLAKSDIAIASRYAELVGDPALRETIFGRLEGEWRRSVEAVLAIMEQEQLLEGNPLLARSIRNRFPYIDPLNHVQVELLKRHRAGDADERVVDGIRLSINGIAAGLRNSG</sequence>
<comment type="similarity">
    <text evidence="3 10">Belongs to the PEPCase type 1 family.</text>
</comment>
<keyword evidence="7 10" id="KW-0456">Lyase</keyword>